<organism evidence="4 5">
    <name type="scientific">Steinernema hermaphroditum</name>
    <dbReference type="NCBI Taxonomy" id="289476"/>
    <lineage>
        <taxon>Eukaryota</taxon>
        <taxon>Metazoa</taxon>
        <taxon>Ecdysozoa</taxon>
        <taxon>Nematoda</taxon>
        <taxon>Chromadorea</taxon>
        <taxon>Rhabditida</taxon>
        <taxon>Tylenchina</taxon>
        <taxon>Panagrolaimomorpha</taxon>
        <taxon>Strongyloidoidea</taxon>
        <taxon>Steinernematidae</taxon>
        <taxon>Steinernema</taxon>
    </lineage>
</organism>
<keyword evidence="2" id="KW-1133">Transmembrane helix</keyword>
<reference evidence="4" key="1">
    <citation type="submission" date="2023-06" db="EMBL/GenBank/DDBJ databases">
        <title>Genomic analysis of the entomopathogenic nematode Steinernema hermaphroditum.</title>
        <authorList>
            <person name="Schwarz E.M."/>
            <person name="Heppert J.K."/>
            <person name="Baniya A."/>
            <person name="Schwartz H.T."/>
            <person name="Tan C.-H."/>
            <person name="Antoshechkin I."/>
            <person name="Sternberg P.W."/>
            <person name="Goodrich-Blair H."/>
            <person name="Dillman A.R."/>
        </authorList>
    </citation>
    <scope>NUCLEOTIDE SEQUENCE</scope>
    <source>
        <strain evidence="4">PS9179</strain>
        <tissue evidence="4">Whole animal</tissue>
    </source>
</reference>
<dbReference type="AlphaFoldDB" id="A0AA39LZI0"/>
<feature type="compositionally biased region" description="Polar residues" evidence="1">
    <location>
        <begin position="267"/>
        <end position="280"/>
    </location>
</feature>
<evidence type="ECO:0000313" key="5">
    <source>
        <dbReference type="Proteomes" id="UP001175271"/>
    </source>
</evidence>
<gene>
    <name evidence="4" type="ORF">QR680_011883</name>
</gene>
<keyword evidence="5" id="KW-1185">Reference proteome</keyword>
<comment type="caution">
    <text evidence="4">The sequence shown here is derived from an EMBL/GenBank/DDBJ whole genome shotgun (WGS) entry which is preliminary data.</text>
</comment>
<feature type="region of interest" description="Disordered" evidence="1">
    <location>
        <begin position="171"/>
        <end position="197"/>
    </location>
</feature>
<accession>A0AA39LZI0</accession>
<feature type="transmembrane region" description="Helical" evidence="2">
    <location>
        <begin position="640"/>
        <end position="662"/>
    </location>
</feature>
<feature type="signal peptide" evidence="3">
    <location>
        <begin position="1"/>
        <end position="19"/>
    </location>
</feature>
<keyword evidence="3" id="KW-0732">Signal</keyword>
<dbReference type="EMBL" id="JAUCMV010000002">
    <property type="protein sequence ID" value="KAK0415308.1"/>
    <property type="molecule type" value="Genomic_DNA"/>
</dbReference>
<evidence type="ECO:0000313" key="4">
    <source>
        <dbReference type="EMBL" id="KAK0415308.1"/>
    </source>
</evidence>
<proteinExistence type="predicted"/>
<feature type="chain" id="PRO_5041410648" evidence="3">
    <location>
        <begin position="20"/>
        <end position="838"/>
    </location>
</feature>
<sequence length="838" mass="89508">MRFLLRVFMLLPVVTLAESDKAVEAHAKICDNLHLYELFYSGDLPTIHRYGLSIRGKYGEPSSPEHKQCYARLDELHEEWKPETDSPMKTEVNKFCAGAMHYYYRKDKKYHGIYKLADVNDVLGQYKILVDNYDKLTDNDIRKIERCAQEDKEVWGPLKAAANMTNTTAQTDTNTTETASTNLTTGSPTGPTKKAATDLTKEMPANTTKETPAFPLEEASTNIIKDKPTDPAIAVPTNPATGSPTIPAKEASRNPVTRVPTIPAKKTPTNPMTGAPTNPAKNAYTDPVTAVPTSPATGAPMNPTKKVSVGPVTGVPTIPAKHSETTNTTKAASANPTTGTPTNVTQQAPTSMTKKAPVNPSTEGPRILTKEVPTDPVTAVPTNPAREARTYPTLDSATNLTEAVTTNSVKAANVNTDARTKPAKETPTTAAKKASTDPVTGAPTNPVTGVPTIPMKEAPTDAATGAPTNPANEAPTNPAKEAPADPATAVPTILAKEAPTYTTLDSATNLTAAVTTNPVKAANAKTVNETTTSMVTEASTNTFNRSIGAEPPADSTPEIHGPLKNSSTFSDASSTTSPLVTVNMTTTTTAAATDSTTNATKISATLPTGAVVNSIENAALNNGSQLPTTTSQMAFSTLTLIWIIVPILLVSVNGLCIGYCCCGKRIQNLIPGLPHYFKPTELPPVAQPEYREWLLSDDKNGLMHVCVTQSSTVTTLTPIRAGSAGTLGAMTPRNTISENHLQFVKAKYENNADIYLPAGDFRVLFEIIDAWKENPGAVLIHLTMWNAGGLPEIEGFKKRESTEWKTIYTCVVRDERGGHCCFLEHCEVSSTFTVKCLF</sequence>
<dbReference type="Proteomes" id="UP001175271">
    <property type="component" value="Unassembled WGS sequence"/>
</dbReference>
<name>A0AA39LZI0_9BILA</name>
<evidence type="ECO:0000256" key="3">
    <source>
        <dbReference type="SAM" id="SignalP"/>
    </source>
</evidence>
<feature type="region of interest" description="Disordered" evidence="1">
    <location>
        <begin position="236"/>
        <end position="369"/>
    </location>
</feature>
<feature type="compositionally biased region" description="Low complexity" evidence="1">
    <location>
        <begin position="171"/>
        <end position="185"/>
    </location>
</feature>
<keyword evidence="2" id="KW-0812">Transmembrane</keyword>
<evidence type="ECO:0000256" key="2">
    <source>
        <dbReference type="SAM" id="Phobius"/>
    </source>
</evidence>
<keyword evidence="2" id="KW-0472">Membrane</keyword>
<evidence type="ECO:0000256" key="1">
    <source>
        <dbReference type="SAM" id="MobiDB-lite"/>
    </source>
</evidence>
<feature type="compositionally biased region" description="Low complexity" evidence="1">
    <location>
        <begin position="460"/>
        <end position="481"/>
    </location>
</feature>
<feature type="region of interest" description="Disordered" evidence="1">
    <location>
        <begin position="417"/>
        <end position="485"/>
    </location>
</feature>
<protein>
    <submittedName>
        <fullName evidence="4">Uncharacterized protein</fullName>
    </submittedName>
</protein>
<feature type="compositionally biased region" description="Polar residues" evidence="1">
    <location>
        <begin position="325"/>
        <end position="353"/>
    </location>
</feature>